<dbReference type="AlphaFoldDB" id="A0AA89BBX8"/>
<dbReference type="Gene3D" id="3.30.420.10">
    <property type="entry name" value="Ribonuclease H-like superfamily/Ribonuclease H"/>
    <property type="match status" value="1"/>
</dbReference>
<dbReference type="InterPro" id="IPR001584">
    <property type="entry name" value="Integrase_cat-core"/>
</dbReference>
<keyword evidence="3" id="KW-1185">Reference proteome</keyword>
<dbReference type="InterPro" id="IPR012337">
    <property type="entry name" value="RNaseH-like_sf"/>
</dbReference>
<feature type="domain" description="Integrase catalytic" evidence="1">
    <location>
        <begin position="85"/>
        <end position="177"/>
    </location>
</feature>
<evidence type="ECO:0000313" key="2">
    <source>
        <dbReference type="EMBL" id="KAK3031457.1"/>
    </source>
</evidence>
<dbReference type="GO" id="GO:0015074">
    <property type="term" value="P:DNA integration"/>
    <property type="evidence" value="ECO:0007669"/>
    <property type="project" value="InterPro"/>
</dbReference>
<accession>A0AA89BBX8</accession>
<sequence length="338" mass="38210">MSGTFSVLRNNLISLGTLDSNGCSYRAACGIMRIMKGSLIVMKGLKQNSLYLLQGNTVTGAAPSTSSFDIDSDTTNLWHMRLRDMSERGMDVLSKQEFCRNEGIVWHRTVRKMPQQNGVAERMTRTLLERARCMLSNVRLLKEFWIEAINTTTYLINRSPSTAIDCKAPKEIWSGKHVNYENLRIFGCPAYAHVNDGKLEPRTKKCIFFGYASGVKMRMMVLILPKRMKNLRNSSITLPEIDRDEKFDLLKNMDYTGDLDRRRSLTGYIFTFLSCVIIWKATLHTIAALSTAEAEYIAATEAVKEAIWLKGLVGDMGLKQKSSTVYCDSQSAIHLTKN</sequence>
<gene>
    <name evidence="2" type="ORF">RJ639_036517</name>
</gene>
<evidence type="ECO:0000313" key="3">
    <source>
        <dbReference type="Proteomes" id="UP001188597"/>
    </source>
</evidence>
<dbReference type="InterPro" id="IPR025724">
    <property type="entry name" value="GAG-pre-integrase_dom"/>
</dbReference>
<dbReference type="PROSITE" id="PS50994">
    <property type="entry name" value="INTEGRASE"/>
    <property type="match status" value="1"/>
</dbReference>
<evidence type="ECO:0000259" key="1">
    <source>
        <dbReference type="PROSITE" id="PS50994"/>
    </source>
</evidence>
<dbReference type="PANTHER" id="PTHR42648:SF28">
    <property type="entry name" value="TRANSPOSON-ENCODED PROTEIN WITH RIBONUCLEASE H-LIKE AND RETROVIRUS ZINC FINGER-LIKE DOMAINS"/>
    <property type="match status" value="1"/>
</dbReference>
<dbReference type="SUPFAM" id="SSF53098">
    <property type="entry name" value="Ribonuclease H-like"/>
    <property type="match status" value="1"/>
</dbReference>
<dbReference type="EMBL" id="JAVXUP010000304">
    <property type="protein sequence ID" value="KAK3031457.1"/>
    <property type="molecule type" value="Genomic_DNA"/>
</dbReference>
<dbReference type="GO" id="GO:0003676">
    <property type="term" value="F:nucleic acid binding"/>
    <property type="evidence" value="ECO:0007669"/>
    <property type="project" value="InterPro"/>
</dbReference>
<reference evidence="2" key="1">
    <citation type="submission" date="2022-12" db="EMBL/GenBank/DDBJ databases">
        <title>Draft genome assemblies for two species of Escallonia (Escalloniales).</title>
        <authorList>
            <person name="Chanderbali A."/>
            <person name="Dervinis C."/>
            <person name="Anghel I."/>
            <person name="Soltis D."/>
            <person name="Soltis P."/>
            <person name="Zapata F."/>
        </authorList>
    </citation>
    <scope>NUCLEOTIDE SEQUENCE</scope>
    <source>
        <strain evidence="2">UCBG64.0493</strain>
        <tissue evidence="2">Leaf</tissue>
    </source>
</reference>
<organism evidence="2 3">
    <name type="scientific">Escallonia herrerae</name>
    <dbReference type="NCBI Taxonomy" id="1293975"/>
    <lineage>
        <taxon>Eukaryota</taxon>
        <taxon>Viridiplantae</taxon>
        <taxon>Streptophyta</taxon>
        <taxon>Embryophyta</taxon>
        <taxon>Tracheophyta</taxon>
        <taxon>Spermatophyta</taxon>
        <taxon>Magnoliopsida</taxon>
        <taxon>eudicotyledons</taxon>
        <taxon>Gunneridae</taxon>
        <taxon>Pentapetalae</taxon>
        <taxon>asterids</taxon>
        <taxon>campanulids</taxon>
        <taxon>Escalloniales</taxon>
        <taxon>Escalloniaceae</taxon>
        <taxon>Escallonia</taxon>
    </lineage>
</organism>
<dbReference type="InterPro" id="IPR039537">
    <property type="entry name" value="Retrotran_Ty1/copia-like"/>
</dbReference>
<dbReference type="InterPro" id="IPR036397">
    <property type="entry name" value="RNaseH_sf"/>
</dbReference>
<dbReference type="PANTHER" id="PTHR42648">
    <property type="entry name" value="TRANSPOSASE, PUTATIVE-RELATED"/>
    <property type="match status" value="1"/>
</dbReference>
<name>A0AA89BBX8_9ASTE</name>
<dbReference type="CDD" id="cd09272">
    <property type="entry name" value="RNase_HI_RT_Ty1"/>
    <property type="match status" value="1"/>
</dbReference>
<protein>
    <recommendedName>
        <fullName evidence="1">Integrase catalytic domain-containing protein</fullName>
    </recommendedName>
</protein>
<dbReference type="Pfam" id="PF13976">
    <property type="entry name" value="gag_pre-integrs"/>
    <property type="match status" value="1"/>
</dbReference>
<comment type="caution">
    <text evidence="2">The sequence shown here is derived from an EMBL/GenBank/DDBJ whole genome shotgun (WGS) entry which is preliminary data.</text>
</comment>
<proteinExistence type="predicted"/>
<dbReference type="InterPro" id="IPR057670">
    <property type="entry name" value="SH3_retrovirus"/>
</dbReference>
<dbReference type="Pfam" id="PF25597">
    <property type="entry name" value="SH3_retrovirus"/>
    <property type="match status" value="1"/>
</dbReference>
<dbReference type="Proteomes" id="UP001188597">
    <property type="component" value="Unassembled WGS sequence"/>
</dbReference>